<accession>A0A4U5MC56</accession>
<evidence type="ECO:0000313" key="5">
    <source>
        <dbReference type="Proteomes" id="UP000298663"/>
    </source>
</evidence>
<keyword evidence="5" id="KW-1185">Reference proteome</keyword>
<dbReference type="InterPro" id="IPR003582">
    <property type="entry name" value="ShKT_dom"/>
</dbReference>
<reference evidence="4 5" key="2">
    <citation type="journal article" date="2019" name="G3 (Bethesda)">
        <title>Hybrid Assembly of the Genome of the Entomopathogenic Nematode Steinernema carpocapsae Identifies the X-Chromosome.</title>
        <authorList>
            <person name="Serra L."/>
            <person name="Macchietto M."/>
            <person name="Macias-Munoz A."/>
            <person name="McGill C.J."/>
            <person name="Rodriguez I.M."/>
            <person name="Rodriguez B."/>
            <person name="Murad R."/>
            <person name="Mortazavi A."/>
        </authorList>
    </citation>
    <scope>NUCLEOTIDE SEQUENCE [LARGE SCALE GENOMIC DNA]</scope>
    <source>
        <strain evidence="4 5">ALL</strain>
    </source>
</reference>
<reference evidence="4 5" key="1">
    <citation type="journal article" date="2015" name="Genome Biol.">
        <title>Comparative genomics of Steinernema reveals deeply conserved gene regulatory networks.</title>
        <authorList>
            <person name="Dillman A.R."/>
            <person name="Macchietto M."/>
            <person name="Porter C.F."/>
            <person name="Rogers A."/>
            <person name="Williams B."/>
            <person name="Antoshechkin I."/>
            <person name="Lee M.M."/>
            <person name="Goodwin Z."/>
            <person name="Lu X."/>
            <person name="Lewis E.E."/>
            <person name="Goodrich-Blair H."/>
            <person name="Stock S.P."/>
            <person name="Adams B.J."/>
            <person name="Sternberg P.W."/>
            <person name="Mortazavi A."/>
        </authorList>
    </citation>
    <scope>NUCLEOTIDE SEQUENCE [LARGE SCALE GENOMIC DNA]</scope>
    <source>
        <strain evidence="4 5">ALL</strain>
    </source>
</reference>
<feature type="domain" description="ShKT" evidence="3">
    <location>
        <begin position="163"/>
        <end position="202"/>
    </location>
</feature>
<dbReference type="EMBL" id="AZBU02000008">
    <property type="protein sequence ID" value="TKR66711.1"/>
    <property type="molecule type" value="Genomic_DNA"/>
</dbReference>
<organism evidence="4 5">
    <name type="scientific">Steinernema carpocapsae</name>
    <name type="common">Entomopathogenic nematode</name>
    <dbReference type="NCBI Taxonomy" id="34508"/>
    <lineage>
        <taxon>Eukaryota</taxon>
        <taxon>Metazoa</taxon>
        <taxon>Ecdysozoa</taxon>
        <taxon>Nematoda</taxon>
        <taxon>Chromadorea</taxon>
        <taxon>Rhabditida</taxon>
        <taxon>Tylenchina</taxon>
        <taxon>Panagrolaimomorpha</taxon>
        <taxon>Strongyloidoidea</taxon>
        <taxon>Steinernematidae</taxon>
        <taxon>Steinernema</taxon>
    </lineage>
</organism>
<dbReference type="Pfam" id="PF01549">
    <property type="entry name" value="ShK"/>
    <property type="match status" value="2"/>
</dbReference>
<feature type="disulfide bond" evidence="1">
    <location>
        <begin position="122"/>
        <end position="156"/>
    </location>
</feature>
<gene>
    <name evidence="4" type="ORF">L596_022961</name>
</gene>
<dbReference type="AlphaFoldDB" id="A0A4U5MC56"/>
<evidence type="ECO:0000256" key="2">
    <source>
        <dbReference type="SAM" id="SignalP"/>
    </source>
</evidence>
<protein>
    <recommendedName>
        <fullName evidence="3">ShKT domain-containing protein</fullName>
    </recommendedName>
</protein>
<sequence>MRALSIFLIFVLFHDSIVAEPEKNDEHAAEENRTERFLDRLLEKALNQVNGWTSLGKRIQLKEAPDKCPDGTKPIRLNSDTDPCPAGYEKYPEGYPQCCPDSDFTSTGPNAYTSTTTTTPSCFDKTPTCRRNRRFCLDTRFFDYMRENCRETCDFCSPVNTKCLDDPSMDCDTFARNGFCRSRFYAKYGQQRSRCPVTCGKCSFLFELPLRPYPFVVPALETELRV</sequence>
<dbReference type="PANTHER" id="PTHR46219:SF15">
    <property type="entry name" value="SHKT DOMAIN-CONTAINING PROTEIN"/>
    <property type="match status" value="1"/>
</dbReference>
<dbReference type="Gene3D" id="1.10.10.1940">
    <property type="match status" value="2"/>
</dbReference>
<dbReference type="PROSITE" id="PS51670">
    <property type="entry name" value="SHKT"/>
    <property type="match status" value="2"/>
</dbReference>
<evidence type="ECO:0000313" key="4">
    <source>
        <dbReference type="EMBL" id="TKR66711.1"/>
    </source>
</evidence>
<comment type="caution">
    <text evidence="1">Lacks conserved residue(s) required for the propagation of feature annotation.</text>
</comment>
<dbReference type="SMART" id="SM00254">
    <property type="entry name" value="ShKT"/>
    <property type="match status" value="2"/>
</dbReference>
<evidence type="ECO:0000259" key="3">
    <source>
        <dbReference type="PROSITE" id="PS51670"/>
    </source>
</evidence>
<dbReference type="PANTHER" id="PTHR46219">
    <property type="entry name" value="PROTEIN CBG11138"/>
    <property type="match status" value="1"/>
</dbReference>
<comment type="caution">
    <text evidence="4">The sequence shown here is derived from an EMBL/GenBank/DDBJ whole genome shotgun (WGS) entry which is preliminary data.</text>
</comment>
<keyword evidence="2" id="KW-0732">Signal</keyword>
<evidence type="ECO:0000256" key="1">
    <source>
        <dbReference type="PROSITE-ProRule" id="PRU01005"/>
    </source>
</evidence>
<keyword evidence="1" id="KW-1015">Disulfide bond</keyword>
<feature type="signal peptide" evidence="2">
    <location>
        <begin position="1"/>
        <end position="19"/>
    </location>
</feature>
<dbReference type="OrthoDB" id="5825018at2759"/>
<name>A0A4U5MC56_STECR</name>
<dbReference type="Proteomes" id="UP000298663">
    <property type="component" value="Unassembled WGS sequence"/>
</dbReference>
<feature type="domain" description="ShKT" evidence="3">
    <location>
        <begin position="122"/>
        <end position="156"/>
    </location>
</feature>
<feature type="chain" id="PRO_5020965680" description="ShKT domain-containing protein" evidence="2">
    <location>
        <begin position="20"/>
        <end position="226"/>
    </location>
</feature>
<proteinExistence type="predicted"/>